<evidence type="ECO:0000313" key="3">
    <source>
        <dbReference type="EMBL" id="CUU90885.1"/>
    </source>
</evidence>
<organism evidence="3 4">
    <name type="scientific">Campylobacter hyointestinalis subsp. hyointestinalis</name>
    <dbReference type="NCBI Taxonomy" id="91352"/>
    <lineage>
        <taxon>Bacteria</taxon>
        <taxon>Pseudomonadati</taxon>
        <taxon>Campylobacterota</taxon>
        <taxon>Epsilonproteobacteria</taxon>
        <taxon>Campylobacterales</taxon>
        <taxon>Campylobacteraceae</taxon>
        <taxon>Campylobacter</taxon>
    </lineage>
</organism>
<dbReference type="EMBL" id="FAVB01000013">
    <property type="protein sequence ID" value="CUU90885.1"/>
    <property type="molecule type" value="Genomic_DNA"/>
</dbReference>
<sequence>MSLSNALKQILVMRRERKEEEKRIKREKKEEKKRIEKENIKNSMSHFAMVWKIFRDRQYFVKDFEHDPELMQKIKKYGNAKHELGSLKGIVCGALFLYVYNMPAEIIAYPFEIIGKILISQPVIIIIAIIFAIMVIFSICSVFYKIYRGIKNLITLIRNS</sequence>
<protein>
    <submittedName>
        <fullName evidence="3">Uncharacterized protein</fullName>
    </submittedName>
</protein>
<keyword evidence="1" id="KW-0175">Coiled coil</keyword>
<reference evidence="3 4" key="1">
    <citation type="submission" date="2015-11" db="EMBL/GenBank/DDBJ databases">
        <authorList>
            <consortium name="Pathogen Informatics"/>
        </authorList>
    </citation>
    <scope>NUCLEOTIDE SEQUENCE [LARGE SCALE GENOMIC DNA]</scope>
    <source>
        <strain evidence="3 4">006A-0059</strain>
    </source>
</reference>
<feature type="coiled-coil region" evidence="1">
    <location>
        <begin position="3"/>
        <end position="41"/>
    </location>
</feature>
<evidence type="ECO:0000256" key="2">
    <source>
        <dbReference type="SAM" id="Phobius"/>
    </source>
</evidence>
<comment type="caution">
    <text evidence="3">The sequence shown here is derived from an EMBL/GenBank/DDBJ whole genome shotgun (WGS) entry which is preliminary data.</text>
</comment>
<feature type="transmembrane region" description="Helical" evidence="2">
    <location>
        <begin position="85"/>
        <end position="103"/>
    </location>
</feature>
<proteinExistence type="predicted"/>
<dbReference type="RefSeq" id="WP_059427693.1">
    <property type="nucleotide sequence ID" value="NZ_CP040464.1"/>
</dbReference>
<feature type="transmembrane region" description="Helical" evidence="2">
    <location>
        <begin position="123"/>
        <end position="144"/>
    </location>
</feature>
<gene>
    <name evidence="3" type="ORF">ERS686654_02188</name>
</gene>
<keyword evidence="2" id="KW-1133">Transmembrane helix</keyword>
<dbReference type="Proteomes" id="UP000052237">
    <property type="component" value="Unassembled WGS sequence"/>
</dbReference>
<name>A0A0S4SJ42_CAMHY</name>
<evidence type="ECO:0000313" key="4">
    <source>
        <dbReference type="Proteomes" id="UP000052237"/>
    </source>
</evidence>
<evidence type="ECO:0000256" key="1">
    <source>
        <dbReference type="SAM" id="Coils"/>
    </source>
</evidence>
<keyword evidence="2" id="KW-0812">Transmembrane</keyword>
<keyword evidence="2" id="KW-0472">Membrane</keyword>
<dbReference type="GeneID" id="29473983"/>
<dbReference type="AlphaFoldDB" id="A0A0S4SJ42"/>
<keyword evidence="4" id="KW-1185">Reference proteome</keyword>
<accession>A0A0S4SJ42</accession>